<organism evidence="2">
    <name type="scientific">Rhodococcus hoagii</name>
    <name type="common">Corynebacterium equii</name>
    <dbReference type="NCBI Taxonomy" id="43767"/>
    <lineage>
        <taxon>Bacteria</taxon>
        <taxon>Bacillati</taxon>
        <taxon>Actinomycetota</taxon>
        <taxon>Actinomycetes</taxon>
        <taxon>Mycobacteriales</taxon>
        <taxon>Nocardiaceae</taxon>
        <taxon>Prescottella</taxon>
    </lineage>
</organism>
<gene>
    <name evidence="2" type="ORF">pVAPN_1030</name>
</gene>
<geneLocation type="plasmid" evidence="2">
    <name>pVAPN1571</name>
</geneLocation>
<dbReference type="AlphaFoldDB" id="A0A0F7IBJ3"/>
<reference evidence="2" key="1">
    <citation type="journal article" date="2015" name="Infect. Immun.">
        <title>An Invertron-Like Linear Plasmid Mediates Intracellular Survival and Virulence in Bovine Isolates of Rhodococcus equi.</title>
        <authorList>
            <person name="Valero-Rello A."/>
            <person name="Hapeshi A."/>
            <person name="Anastasi E."/>
            <person name="Alvarez S."/>
            <person name="Scortti M."/>
            <person name="Meijer W.G."/>
            <person name="MacArthur I."/>
            <person name="Vazquez-Boland J.A."/>
        </authorList>
    </citation>
    <scope>NUCLEOTIDE SEQUENCE</scope>
    <source>
        <strain evidence="2">PAM1571</strain>
        <plasmid evidence="2">pVAPN1571</plasmid>
    </source>
</reference>
<evidence type="ECO:0000313" key="2">
    <source>
        <dbReference type="EMBL" id="AKG90552.1"/>
    </source>
</evidence>
<accession>A0A0F7IBJ3</accession>
<name>A0A0F7IBJ3_RHOHA</name>
<dbReference type="EMBL" id="KF439868">
    <property type="protein sequence ID" value="AKG90552.1"/>
    <property type="molecule type" value="Genomic_DNA"/>
</dbReference>
<protein>
    <submittedName>
        <fullName evidence="2">Uncharacterized protein</fullName>
    </submittedName>
</protein>
<sequence>MFDGDTASGPILSIEPNRFGGQPHTEHSSDPKTPGGHMSTYAVEIQPSTGFEFKNETFTVRVAAESFDSAARRGVRRAVARAEEWNAGHPDAITPRLADPDAYRVVAVHPPAADLVATAPTPVPAGAPKGATLIVALDLDTVLATLNQQATR</sequence>
<evidence type="ECO:0000256" key="1">
    <source>
        <dbReference type="SAM" id="MobiDB-lite"/>
    </source>
</evidence>
<feature type="region of interest" description="Disordered" evidence="1">
    <location>
        <begin position="1"/>
        <end position="37"/>
    </location>
</feature>
<proteinExistence type="predicted"/>
<keyword evidence="2" id="KW-0614">Plasmid</keyword>
<dbReference type="RefSeq" id="WP_172685889.1">
    <property type="nucleotide sequence ID" value="NZ_KF439868.1"/>
</dbReference>